<dbReference type="AlphaFoldDB" id="A0A835M3G6"/>
<gene>
    <name evidence="2" type="ORF">IFM89_000883</name>
</gene>
<protein>
    <submittedName>
        <fullName evidence="2">Uncharacterized protein</fullName>
    </submittedName>
</protein>
<dbReference type="Proteomes" id="UP000631114">
    <property type="component" value="Unassembled WGS sequence"/>
</dbReference>
<dbReference type="EMBL" id="JADFTS010000002">
    <property type="protein sequence ID" value="KAF9618248.1"/>
    <property type="molecule type" value="Genomic_DNA"/>
</dbReference>
<sequence>MKLAAELVVLVCCVYISLLIIGSQAQQPTTDPSEVRALNSIFRKWGTTARPSWNRSGEPCSGAAVDSTDIDNPDFNPGIKCNCVFDSGRTCHITRLYVPYYPQQ</sequence>
<keyword evidence="3" id="KW-1185">Reference proteome</keyword>
<comment type="caution">
    <text evidence="2">The sequence shown here is derived from an EMBL/GenBank/DDBJ whole genome shotgun (WGS) entry which is preliminary data.</text>
</comment>
<organism evidence="2 3">
    <name type="scientific">Coptis chinensis</name>
    <dbReference type="NCBI Taxonomy" id="261450"/>
    <lineage>
        <taxon>Eukaryota</taxon>
        <taxon>Viridiplantae</taxon>
        <taxon>Streptophyta</taxon>
        <taxon>Embryophyta</taxon>
        <taxon>Tracheophyta</taxon>
        <taxon>Spermatophyta</taxon>
        <taxon>Magnoliopsida</taxon>
        <taxon>Ranunculales</taxon>
        <taxon>Ranunculaceae</taxon>
        <taxon>Coptidoideae</taxon>
        <taxon>Coptis</taxon>
    </lineage>
</organism>
<name>A0A835M3G6_9MAGN</name>
<feature type="signal peptide" evidence="1">
    <location>
        <begin position="1"/>
        <end position="25"/>
    </location>
</feature>
<keyword evidence="1" id="KW-0732">Signal</keyword>
<reference evidence="2 3" key="1">
    <citation type="submission" date="2020-10" db="EMBL/GenBank/DDBJ databases">
        <title>The Coptis chinensis genome and diversification of protoberbering-type alkaloids.</title>
        <authorList>
            <person name="Wang B."/>
            <person name="Shu S."/>
            <person name="Song C."/>
            <person name="Liu Y."/>
        </authorList>
    </citation>
    <scope>NUCLEOTIDE SEQUENCE [LARGE SCALE GENOMIC DNA]</scope>
    <source>
        <strain evidence="2">HL-2020</strain>
        <tissue evidence="2">Leaf</tissue>
    </source>
</reference>
<feature type="chain" id="PRO_5032897993" evidence="1">
    <location>
        <begin position="26"/>
        <end position="104"/>
    </location>
</feature>
<evidence type="ECO:0000313" key="2">
    <source>
        <dbReference type="EMBL" id="KAF9618248.1"/>
    </source>
</evidence>
<dbReference type="OrthoDB" id="1926794at2759"/>
<accession>A0A835M3G6</accession>
<evidence type="ECO:0000313" key="3">
    <source>
        <dbReference type="Proteomes" id="UP000631114"/>
    </source>
</evidence>
<proteinExistence type="predicted"/>
<evidence type="ECO:0000256" key="1">
    <source>
        <dbReference type="SAM" id="SignalP"/>
    </source>
</evidence>